<proteinExistence type="predicted"/>
<sequence>MTRPLRIAVLECDTPIPPVQAKFGGYGDIFEGLLKKGLEASSSTAEIEVSKWHVVENPIYPDPNKCDALLLTGSSMVVFSSTSGRG</sequence>
<reference evidence="1" key="1">
    <citation type="submission" date="2022-12" db="EMBL/GenBank/DDBJ databases">
        <authorList>
            <person name="Petersen C."/>
        </authorList>
    </citation>
    <scope>NUCLEOTIDE SEQUENCE</scope>
    <source>
        <strain evidence="1">IBT 21472</strain>
    </source>
</reference>
<evidence type="ECO:0000313" key="2">
    <source>
        <dbReference type="Proteomes" id="UP001147746"/>
    </source>
</evidence>
<protein>
    <submittedName>
        <fullName evidence="1">Uncharacterized protein</fullName>
    </submittedName>
</protein>
<evidence type="ECO:0000313" key="1">
    <source>
        <dbReference type="EMBL" id="KAJ5299201.1"/>
    </source>
</evidence>
<dbReference type="OrthoDB" id="92161at2759"/>
<comment type="caution">
    <text evidence="1">The sequence shown here is derived from an EMBL/GenBank/DDBJ whole genome shotgun (WGS) entry which is preliminary data.</text>
</comment>
<dbReference type="Proteomes" id="UP001147746">
    <property type="component" value="Unassembled WGS sequence"/>
</dbReference>
<gene>
    <name evidence="1" type="ORF">N7476_010758</name>
</gene>
<dbReference type="AlphaFoldDB" id="A0A9W9PLC8"/>
<organism evidence="1 2">
    <name type="scientific">Penicillium atrosanguineum</name>
    <dbReference type="NCBI Taxonomy" id="1132637"/>
    <lineage>
        <taxon>Eukaryota</taxon>
        <taxon>Fungi</taxon>
        <taxon>Dikarya</taxon>
        <taxon>Ascomycota</taxon>
        <taxon>Pezizomycotina</taxon>
        <taxon>Eurotiomycetes</taxon>
        <taxon>Eurotiomycetidae</taxon>
        <taxon>Eurotiales</taxon>
        <taxon>Aspergillaceae</taxon>
        <taxon>Penicillium</taxon>
    </lineage>
</organism>
<accession>A0A9W9PLC8</accession>
<reference evidence="1" key="2">
    <citation type="journal article" date="2023" name="IMA Fungus">
        <title>Comparative genomic study of the Penicillium genus elucidates a diverse pangenome and 15 lateral gene transfer events.</title>
        <authorList>
            <person name="Petersen C."/>
            <person name="Sorensen T."/>
            <person name="Nielsen M.R."/>
            <person name="Sondergaard T.E."/>
            <person name="Sorensen J.L."/>
            <person name="Fitzpatrick D.A."/>
            <person name="Frisvad J.C."/>
            <person name="Nielsen K.L."/>
        </authorList>
    </citation>
    <scope>NUCLEOTIDE SEQUENCE</scope>
    <source>
        <strain evidence="1">IBT 21472</strain>
    </source>
</reference>
<name>A0A9W9PLC8_9EURO</name>
<keyword evidence="2" id="KW-1185">Reference proteome</keyword>
<dbReference type="EMBL" id="JAPZBO010000010">
    <property type="protein sequence ID" value="KAJ5299201.1"/>
    <property type="molecule type" value="Genomic_DNA"/>
</dbReference>